<evidence type="ECO:0000313" key="8">
    <source>
        <dbReference type="EMBL" id="MBD2767256.1"/>
    </source>
</evidence>
<evidence type="ECO:0000259" key="6">
    <source>
        <dbReference type="Pfam" id="PF07980"/>
    </source>
</evidence>
<feature type="domain" description="RagB/SusD" evidence="6">
    <location>
        <begin position="332"/>
        <end position="416"/>
    </location>
</feature>
<keyword evidence="9" id="KW-1185">Reference proteome</keyword>
<sequence length="451" mass="49143">MKQILFRLFFAGQAAAVVLGSSACNKLLDPTPVQQLPADEAITDAGSARSATIGVYDRVQAYYQLNWPVLGFLPGENVRFNGTLNQFLQIDQNQLSADNVLITEAWTQLYQAVNGANNVVAALPGLSDPLLPAAEKNQLLGEAYFLRALAYFDLGRGWGGVPLVLTPTRTKENGQGLRRSTLAKTYDQVLADLTQAESLLPDIATRNRAVKASARALRARLHLYRQQWADAETYASQLISSPNYSLVSPYRAFSTAPFLSRESIFELTFSNADANLMWNNWFPSALGGQFNFQPVPAAIALLNDPAVGGNRAALLASTVIGGANVTYGNLYSRSAQRDDPSYVLRLAEQYLIRAEARARLGNLTGALADLNVVRGRAGVPASTAATAADLLLAIENERRVEFAFEADRWFDLVRTGRAGTVLGVTDQRRWVFPIPFNDLVADPGLEQNPGY</sequence>
<dbReference type="RefSeq" id="WP_191004079.1">
    <property type="nucleotide sequence ID" value="NZ_JACXAD010000004.1"/>
</dbReference>
<keyword evidence="4" id="KW-0472">Membrane</keyword>
<comment type="similarity">
    <text evidence="2">Belongs to the SusD family.</text>
</comment>
<dbReference type="Proteomes" id="UP000612233">
    <property type="component" value="Unassembled WGS sequence"/>
</dbReference>
<dbReference type="Gene3D" id="1.25.40.390">
    <property type="match status" value="2"/>
</dbReference>
<organism evidence="8 9">
    <name type="scientific">Hymenobacter montanus</name>
    <dbReference type="NCBI Taxonomy" id="2771359"/>
    <lineage>
        <taxon>Bacteria</taxon>
        <taxon>Pseudomonadati</taxon>
        <taxon>Bacteroidota</taxon>
        <taxon>Cytophagia</taxon>
        <taxon>Cytophagales</taxon>
        <taxon>Hymenobacteraceae</taxon>
        <taxon>Hymenobacter</taxon>
    </lineage>
</organism>
<dbReference type="InterPro" id="IPR011990">
    <property type="entry name" value="TPR-like_helical_dom_sf"/>
</dbReference>
<protein>
    <submittedName>
        <fullName evidence="8">RagB/SusD family nutrient uptake outer membrane protein</fullName>
    </submittedName>
</protein>
<keyword evidence="3" id="KW-0732">Signal</keyword>
<accession>A0A927BAS0</accession>
<dbReference type="EMBL" id="JACXAD010000004">
    <property type="protein sequence ID" value="MBD2767256.1"/>
    <property type="molecule type" value="Genomic_DNA"/>
</dbReference>
<evidence type="ECO:0000256" key="1">
    <source>
        <dbReference type="ARBA" id="ARBA00004442"/>
    </source>
</evidence>
<dbReference type="SUPFAM" id="SSF48452">
    <property type="entry name" value="TPR-like"/>
    <property type="match status" value="1"/>
</dbReference>
<name>A0A927BAS0_9BACT</name>
<dbReference type="GO" id="GO:0009279">
    <property type="term" value="C:cell outer membrane"/>
    <property type="evidence" value="ECO:0007669"/>
    <property type="project" value="UniProtKB-SubCell"/>
</dbReference>
<evidence type="ECO:0000256" key="3">
    <source>
        <dbReference type="ARBA" id="ARBA00022729"/>
    </source>
</evidence>
<dbReference type="AlphaFoldDB" id="A0A927BAS0"/>
<evidence type="ECO:0000259" key="7">
    <source>
        <dbReference type="Pfam" id="PF14322"/>
    </source>
</evidence>
<reference evidence="8" key="1">
    <citation type="submission" date="2020-09" db="EMBL/GenBank/DDBJ databases">
        <authorList>
            <person name="Kim M.K."/>
        </authorList>
    </citation>
    <scope>NUCLEOTIDE SEQUENCE</scope>
    <source>
        <strain evidence="8">BT664</strain>
    </source>
</reference>
<evidence type="ECO:0000313" key="9">
    <source>
        <dbReference type="Proteomes" id="UP000612233"/>
    </source>
</evidence>
<dbReference type="InterPro" id="IPR012944">
    <property type="entry name" value="SusD_RagB_dom"/>
</dbReference>
<comment type="subcellular location">
    <subcellularLocation>
        <location evidence="1">Cell outer membrane</location>
    </subcellularLocation>
</comment>
<gene>
    <name evidence="8" type="ORF">IC235_05065</name>
</gene>
<evidence type="ECO:0000256" key="4">
    <source>
        <dbReference type="ARBA" id="ARBA00023136"/>
    </source>
</evidence>
<dbReference type="CDD" id="cd08977">
    <property type="entry name" value="SusD"/>
    <property type="match status" value="1"/>
</dbReference>
<evidence type="ECO:0000256" key="2">
    <source>
        <dbReference type="ARBA" id="ARBA00006275"/>
    </source>
</evidence>
<evidence type="ECO:0000256" key="5">
    <source>
        <dbReference type="ARBA" id="ARBA00023237"/>
    </source>
</evidence>
<dbReference type="Pfam" id="PF07980">
    <property type="entry name" value="SusD_RagB"/>
    <property type="match status" value="1"/>
</dbReference>
<dbReference type="Pfam" id="PF14322">
    <property type="entry name" value="SusD-like_3"/>
    <property type="match status" value="1"/>
</dbReference>
<feature type="domain" description="SusD-like N-terminal" evidence="7">
    <location>
        <begin position="87"/>
        <end position="223"/>
    </location>
</feature>
<keyword evidence="5" id="KW-0998">Cell outer membrane</keyword>
<proteinExistence type="inferred from homology"/>
<dbReference type="PROSITE" id="PS51257">
    <property type="entry name" value="PROKAR_LIPOPROTEIN"/>
    <property type="match status" value="1"/>
</dbReference>
<comment type="caution">
    <text evidence="8">The sequence shown here is derived from an EMBL/GenBank/DDBJ whole genome shotgun (WGS) entry which is preliminary data.</text>
</comment>
<dbReference type="InterPro" id="IPR033985">
    <property type="entry name" value="SusD-like_N"/>
</dbReference>